<dbReference type="GO" id="GO:0032259">
    <property type="term" value="P:methylation"/>
    <property type="evidence" value="ECO:0007669"/>
    <property type="project" value="UniProtKB-KW"/>
</dbReference>
<evidence type="ECO:0000313" key="2">
    <source>
        <dbReference type="EMBL" id="KAF5829160.1"/>
    </source>
</evidence>
<keyword evidence="3" id="KW-1185">Reference proteome</keyword>
<sequence>MLLTPKVLTSSLVHPTHKTPCNRKAATCRQRRALCQAQADAAQSVSSPGNPLLMAAVESLFRFPPFFSMAAKNARSMIVKRAESIGLDWDSAMRERQQQDWQSLMRQVSNPNVQYPAYYEQPFHAYPSGNLCMEAALEVTMAAKSVHALVMDPAGKTLDPEGDENMRSSYGARMLECMSELDVDAASLKDAVDMGCATGLSSLALLRTMPNAETRVTGVDLSPHFLAVGTWEQQRREETKAPGSPAEPLHFIHAAAEDTGLPSSSYDLVSVCLVCHELPQAASKAVFAEAHRLLRPGGCLSIMEMNPRSPAFGRIMGNPFAYTAFKSTEPWLQEYITLDMHAAIQEVGFGRPVEKECTPRHRTVVAVKH</sequence>
<protein>
    <submittedName>
        <fullName evidence="2">S-adenosyl-L-methionine-dependent methyltransferase</fullName>
    </submittedName>
</protein>
<keyword evidence="2" id="KW-0808">Transferase</keyword>
<proteinExistence type="predicted"/>
<name>A0ABQ7G3I3_DUNSA</name>
<reference evidence="2" key="1">
    <citation type="submission" date="2017-08" db="EMBL/GenBank/DDBJ databases">
        <authorList>
            <person name="Polle J.E."/>
            <person name="Barry K."/>
            <person name="Cushman J."/>
            <person name="Schmutz J."/>
            <person name="Tran D."/>
            <person name="Hathwaick L.T."/>
            <person name="Yim W.C."/>
            <person name="Jenkins J."/>
            <person name="Mckie-Krisberg Z.M."/>
            <person name="Prochnik S."/>
            <person name="Lindquist E."/>
            <person name="Dockter R.B."/>
            <person name="Adam C."/>
            <person name="Molina H."/>
            <person name="Bunkerborg J."/>
            <person name="Jin E."/>
            <person name="Buchheim M."/>
            <person name="Magnuson J."/>
        </authorList>
    </citation>
    <scope>NUCLEOTIDE SEQUENCE</scope>
    <source>
        <strain evidence="2">CCAP 19/18</strain>
    </source>
</reference>
<dbReference type="InterPro" id="IPR013216">
    <property type="entry name" value="Methyltransf_11"/>
</dbReference>
<dbReference type="Proteomes" id="UP000815325">
    <property type="component" value="Unassembled WGS sequence"/>
</dbReference>
<dbReference type="PANTHER" id="PTHR42912">
    <property type="entry name" value="METHYLTRANSFERASE"/>
    <property type="match status" value="1"/>
</dbReference>
<feature type="domain" description="Methyltransferase type 11" evidence="1">
    <location>
        <begin position="192"/>
        <end position="301"/>
    </location>
</feature>
<comment type="caution">
    <text evidence="2">The sequence shown here is derived from an EMBL/GenBank/DDBJ whole genome shotgun (WGS) entry which is preliminary data.</text>
</comment>
<organism evidence="2 3">
    <name type="scientific">Dunaliella salina</name>
    <name type="common">Green alga</name>
    <name type="synonym">Protococcus salinus</name>
    <dbReference type="NCBI Taxonomy" id="3046"/>
    <lineage>
        <taxon>Eukaryota</taxon>
        <taxon>Viridiplantae</taxon>
        <taxon>Chlorophyta</taxon>
        <taxon>core chlorophytes</taxon>
        <taxon>Chlorophyceae</taxon>
        <taxon>CS clade</taxon>
        <taxon>Chlamydomonadales</taxon>
        <taxon>Dunaliellaceae</taxon>
        <taxon>Dunaliella</taxon>
    </lineage>
</organism>
<evidence type="ECO:0000313" key="3">
    <source>
        <dbReference type="Proteomes" id="UP000815325"/>
    </source>
</evidence>
<evidence type="ECO:0000259" key="1">
    <source>
        <dbReference type="Pfam" id="PF08241"/>
    </source>
</evidence>
<dbReference type="InterPro" id="IPR029063">
    <property type="entry name" value="SAM-dependent_MTases_sf"/>
</dbReference>
<keyword evidence="2" id="KW-0489">Methyltransferase</keyword>
<dbReference type="CDD" id="cd02440">
    <property type="entry name" value="AdoMet_MTases"/>
    <property type="match status" value="1"/>
</dbReference>
<dbReference type="SUPFAM" id="SSF53335">
    <property type="entry name" value="S-adenosyl-L-methionine-dependent methyltransferases"/>
    <property type="match status" value="1"/>
</dbReference>
<accession>A0ABQ7G3I3</accession>
<dbReference type="Pfam" id="PF08241">
    <property type="entry name" value="Methyltransf_11"/>
    <property type="match status" value="1"/>
</dbReference>
<dbReference type="Gene3D" id="3.40.50.150">
    <property type="entry name" value="Vaccinia Virus protein VP39"/>
    <property type="match status" value="1"/>
</dbReference>
<dbReference type="EMBL" id="MU070196">
    <property type="protein sequence ID" value="KAF5829160.1"/>
    <property type="molecule type" value="Genomic_DNA"/>
</dbReference>
<gene>
    <name evidence="2" type="ORF">DUNSADRAFT_16485</name>
</gene>
<dbReference type="InterPro" id="IPR050508">
    <property type="entry name" value="Methyltransf_Superfamily"/>
</dbReference>
<dbReference type="GO" id="GO:0008168">
    <property type="term" value="F:methyltransferase activity"/>
    <property type="evidence" value="ECO:0007669"/>
    <property type="project" value="UniProtKB-KW"/>
</dbReference>
<dbReference type="PANTHER" id="PTHR42912:SF68">
    <property type="entry name" value="METHYLTRANSFERASE TYPE 11 DOMAIN-CONTAINING PROTEIN"/>
    <property type="match status" value="1"/>
</dbReference>